<dbReference type="RefSeq" id="WP_236994862.1">
    <property type="nucleotide sequence ID" value="NZ_CP018632.1"/>
</dbReference>
<reference evidence="3 4" key="1">
    <citation type="submission" date="2016-12" db="EMBL/GenBank/DDBJ databases">
        <authorList>
            <person name="Song W.-J."/>
            <person name="Kurnit D.M."/>
        </authorList>
    </citation>
    <scope>NUCLEOTIDE SEQUENCE [LARGE SCALE GENOMIC DNA]</scope>
    <source>
        <strain evidence="3 4">IMCC3135</strain>
    </source>
</reference>
<evidence type="ECO:0000256" key="2">
    <source>
        <dbReference type="SAM" id="SignalP"/>
    </source>
</evidence>
<dbReference type="Proteomes" id="UP000250079">
    <property type="component" value="Chromosome"/>
</dbReference>
<feature type="compositionally biased region" description="Polar residues" evidence="1">
    <location>
        <begin position="257"/>
        <end position="266"/>
    </location>
</feature>
<feature type="signal peptide" evidence="2">
    <location>
        <begin position="1"/>
        <end position="25"/>
    </location>
</feature>
<name>A0A2Z2NTM6_9GAMM</name>
<evidence type="ECO:0000313" key="4">
    <source>
        <dbReference type="Proteomes" id="UP000250079"/>
    </source>
</evidence>
<feature type="chain" id="PRO_5016332127" evidence="2">
    <location>
        <begin position="26"/>
        <end position="347"/>
    </location>
</feature>
<organism evidence="3 4">
    <name type="scientific">Granulosicoccus antarcticus IMCC3135</name>
    <dbReference type="NCBI Taxonomy" id="1192854"/>
    <lineage>
        <taxon>Bacteria</taxon>
        <taxon>Pseudomonadati</taxon>
        <taxon>Pseudomonadota</taxon>
        <taxon>Gammaproteobacteria</taxon>
        <taxon>Chromatiales</taxon>
        <taxon>Granulosicoccaceae</taxon>
        <taxon>Granulosicoccus</taxon>
    </lineage>
</organism>
<keyword evidence="4" id="KW-1185">Reference proteome</keyword>
<dbReference type="EMBL" id="CP018632">
    <property type="protein sequence ID" value="ASJ74669.1"/>
    <property type="molecule type" value="Genomic_DNA"/>
</dbReference>
<proteinExistence type="predicted"/>
<dbReference type="PROSITE" id="PS51257">
    <property type="entry name" value="PROKAR_LIPOPROTEIN"/>
    <property type="match status" value="1"/>
</dbReference>
<feature type="region of interest" description="Disordered" evidence="1">
    <location>
        <begin position="257"/>
        <end position="280"/>
    </location>
</feature>
<evidence type="ECO:0000256" key="1">
    <source>
        <dbReference type="SAM" id="MobiDB-lite"/>
    </source>
</evidence>
<protein>
    <submittedName>
        <fullName evidence="3">Uncharacterized protein</fullName>
    </submittedName>
</protein>
<evidence type="ECO:0000313" key="3">
    <source>
        <dbReference type="EMBL" id="ASJ74669.1"/>
    </source>
</evidence>
<keyword evidence="2" id="KW-0732">Signal</keyword>
<sequence length="347" mass="38652">MRNSTIPLYLLCTFAILAVMSGCDSTDDSVESPSPTPDLSMITRENYESLVTQAFEIFAGNSFNEPLLALATDDLLDAELVEQWFTYDYLPVEHNRYSCDEGSAEVVREYGEGNEVDSLVNLTYRFDACLDQGIQRNGEAVVYNGRYGQTIKSDALDLYTVPELATSFSGYVSKQTESPHSGPLLVWETRDVEFVTHTVDGQLKLEGMTSRFVASDLTDWAIVSASLEGSFTLRSDATDGRAITVTVTLPFSYSWDQAETPESSEGQLAREDPDAPWSMETDWTSERADSWYFSSGQLELRAEDGSVLLLDANTGVPDTVFVALDNDFESEHFETSWAPWQLLLRLP</sequence>
<accession>A0A2Z2NTM6</accession>
<dbReference type="AlphaFoldDB" id="A0A2Z2NTM6"/>
<dbReference type="KEGG" id="gai:IMCC3135_23000"/>
<gene>
    <name evidence="3" type="ORF">IMCC3135_23000</name>
</gene>